<feature type="domain" description="Zn(2)-C6 fungal-type" evidence="5">
    <location>
        <begin position="8"/>
        <end position="34"/>
    </location>
</feature>
<accession>A0A2L2T2N7</accession>
<dbReference type="CDD" id="cd00067">
    <property type="entry name" value="GAL4"/>
    <property type="match status" value="1"/>
</dbReference>
<dbReference type="PROSITE" id="PS50048">
    <property type="entry name" value="ZN2_CY6_FUNGAL_2"/>
    <property type="match status" value="1"/>
</dbReference>
<dbReference type="SMART" id="SM00906">
    <property type="entry name" value="Fungal_trans"/>
    <property type="match status" value="1"/>
</dbReference>
<keyword evidence="7" id="KW-1185">Reference proteome</keyword>
<dbReference type="PANTHER" id="PTHR46910">
    <property type="entry name" value="TRANSCRIPTION FACTOR PDR1"/>
    <property type="match status" value="1"/>
</dbReference>
<dbReference type="InterPro" id="IPR001138">
    <property type="entry name" value="Zn2Cys6_DnaBD"/>
</dbReference>
<dbReference type="GO" id="GO:0006351">
    <property type="term" value="P:DNA-templated transcription"/>
    <property type="evidence" value="ECO:0007669"/>
    <property type="project" value="InterPro"/>
</dbReference>
<name>A0A2L2T2N7_9HYPO</name>
<dbReference type="GO" id="GO:0003677">
    <property type="term" value="F:DNA binding"/>
    <property type="evidence" value="ECO:0007669"/>
    <property type="project" value="InterPro"/>
</dbReference>
<feature type="coiled-coil region" evidence="3">
    <location>
        <begin position="410"/>
        <end position="437"/>
    </location>
</feature>
<dbReference type="CDD" id="cd12148">
    <property type="entry name" value="fungal_TF_MHR"/>
    <property type="match status" value="1"/>
</dbReference>
<evidence type="ECO:0000259" key="5">
    <source>
        <dbReference type="PROSITE" id="PS50048"/>
    </source>
</evidence>
<keyword evidence="3" id="KW-0175">Coiled coil</keyword>
<dbReference type="InterPro" id="IPR050987">
    <property type="entry name" value="AtrR-like"/>
</dbReference>
<sequence>MTSKFQAQCRKQKLKCDVQRPCTLCIRAEVECITSQTQKWRFHQPTQKETPTRSREPVPKRRRLPTPRNQSSTSTPLSSSRPVGRSSFEFPDPSLNRGHNDSTGHTHWNASSIISLIEEVRLSLLLHYVNVFTDAAFKAFQRHEVPSPEDTETSALLARNVHSRQIARQPGSSVVHWFTFLFHQQTFRHKFQSLYNSGPEQHYATNSHCGYIAVFLAVIATSLHYTNVEQKQKLRSNGIDTELLKDKILLALKLRFLDIISAGSLEVVQMCILLGSYYIYHGQPELAWPLCGSGLRIAQALNLHRETPHKEDDASFRQIIGDRKRAWWAIYEIETFCSMLYGFPTNIFDGDCDVAFLDPYDECSGSVSKGQHVSKPNLLFFKCAMSELSAIIKGTVDNLYRPRSGQVQKNTDYGSRLRNLVDEVESLNQKLVNCNERLDTKLRFDDPAVGSAVGNHSIHSLGTSETAFEERLFRLQALSLKLAYENARILIHRPLLSFKLLQRSTADGNDPQSRTDPFQEAMRICRDAALKISKADLKIFQEASETYAIQSLLREKSIIAAQGLEITKRLMSLVMAKEVDAMFEFDSSTEAVDSQLPGSFAATPHGDNVNRQPIQLVGDMASSQFSECPQSATNETIFSLGTSTIEHDNEADCHLQDFCENKFLAEAMLEYEQGL</sequence>
<feature type="region of interest" description="Disordered" evidence="4">
    <location>
        <begin position="40"/>
        <end position="104"/>
    </location>
</feature>
<dbReference type="Proteomes" id="UP000245910">
    <property type="component" value="Chromosome I"/>
</dbReference>
<keyword evidence="1" id="KW-0479">Metal-binding</keyword>
<dbReference type="GO" id="GO:0008270">
    <property type="term" value="F:zinc ion binding"/>
    <property type="evidence" value="ECO:0007669"/>
    <property type="project" value="InterPro"/>
</dbReference>
<dbReference type="Pfam" id="PF00172">
    <property type="entry name" value="Zn_clus"/>
    <property type="match status" value="1"/>
</dbReference>
<dbReference type="Pfam" id="PF04082">
    <property type="entry name" value="Fungal_trans"/>
    <property type="match status" value="1"/>
</dbReference>
<dbReference type="SUPFAM" id="SSF57701">
    <property type="entry name" value="Zn2/Cys6 DNA-binding domain"/>
    <property type="match status" value="1"/>
</dbReference>
<evidence type="ECO:0000256" key="2">
    <source>
        <dbReference type="ARBA" id="ARBA00023242"/>
    </source>
</evidence>
<dbReference type="InterPro" id="IPR036864">
    <property type="entry name" value="Zn2-C6_fun-type_DNA-bd_sf"/>
</dbReference>
<protein>
    <recommendedName>
        <fullName evidence="5">Zn(2)-C6 fungal-type domain-containing protein</fullName>
    </recommendedName>
</protein>
<dbReference type="PANTHER" id="PTHR46910:SF17">
    <property type="entry name" value="SCFA-RELATED"/>
    <property type="match status" value="1"/>
</dbReference>
<dbReference type="AlphaFoldDB" id="A0A2L2T2N7"/>
<keyword evidence="2" id="KW-0539">Nucleus</keyword>
<evidence type="ECO:0000256" key="1">
    <source>
        <dbReference type="ARBA" id="ARBA00022723"/>
    </source>
</evidence>
<evidence type="ECO:0000256" key="3">
    <source>
        <dbReference type="SAM" id="Coils"/>
    </source>
</evidence>
<dbReference type="InterPro" id="IPR007219">
    <property type="entry name" value="XnlR_reg_dom"/>
</dbReference>
<feature type="compositionally biased region" description="Low complexity" evidence="4">
    <location>
        <begin position="71"/>
        <end position="80"/>
    </location>
</feature>
<dbReference type="EMBL" id="LN649229">
    <property type="protein sequence ID" value="CEI63759.1"/>
    <property type="molecule type" value="Genomic_DNA"/>
</dbReference>
<reference evidence="7" key="1">
    <citation type="submission" date="2014-10" db="EMBL/GenBank/DDBJ databases">
        <authorList>
            <person name="King R."/>
        </authorList>
    </citation>
    <scope>NUCLEOTIDE SEQUENCE [LARGE SCALE GENOMIC DNA]</scope>
    <source>
        <strain evidence="7">A3/5</strain>
    </source>
</reference>
<evidence type="ECO:0000313" key="7">
    <source>
        <dbReference type="Proteomes" id="UP000245910"/>
    </source>
</evidence>
<organism evidence="6 7">
    <name type="scientific">Fusarium venenatum</name>
    <dbReference type="NCBI Taxonomy" id="56646"/>
    <lineage>
        <taxon>Eukaryota</taxon>
        <taxon>Fungi</taxon>
        <taxon>Dikarya</taxon>
        <taxon>Ascomycota</taxon>
        <taxon>Pezizomycotina</taxon>
        <taxon>Sordariomycetes</taxon>
        <taxon>Hypocreomycetidae</taxon>
        <taxon>Hypocreales</taxon>
        <taxon>Nectriaceae</taxon>
        <taxon>Fusarium</taxon>
    </lineage>
</organism>
<evidence type="ECO:0000313" key="6">
    <source>
        <dbReference type="EMBL" id="CEI63759.1"/>
    </source>
</evidence>
<dbReference type="Gene3D" id="4.10.240.10">
    <property type="entry name" value="Zn(2)-C6 fungal-type DNA-binding domain"/>
    <property type="match status" value="1"/>
</dbReference>
<proteinExistence type="predicted"/>
<evidence type="ECO:0000256" key="4">
    <source>
        <dbReference type="SAM" id="MobiDB-lite"/>
    </source>
</evidence>
<feature type="compositionally biased region" description="Polar residues" evidence="4">
    <location>
        <begin position="40"/>
        <end position="49"/>
    </location>
</feature>
<dbReference type="GO" id="GO:0000981">
    <property type="term" value="F:DNA-binding transcription factor activity, RNA polymerase II-specific"/>
    <property type="evidence" value="ECO:0007669"/>
    <property type="project" value="InterPro"/>
</dbReference>
<feature type="compositionally biased region" description="Basic and acidic residues" evidence="4">
    <location>
        <begin position="50"/>
        <end position="59"/>
    </location>
</feature>